<evidence type="ECO:0000256" key="2">
    <source>
        <dbReference type="ARBA" id="ARBA00023125"/>
    </source>
</evidence>
<keyword evidence="1" id="KW-0805">Transcription regulation</keyword>
<dbReference type="PANTHER" id="PTHR30136">
    <property type="entry name" value="HELIX-TURN-HELIX TRANSCRIPTIONAL REGULATOR, ICLR FAMILY"/>
    <property type="match status" value="1"/>
</dbReference>
<reference evidence="5 6" key="1">
    <citation type="journal article" date="2019" name="Int. J. Syst. Evol. Microbiol.">
        <title>The Global Catalogue of Microorganisms (GCM) 10K type strain sequencing project: providing services to taxonomists for standard genome sequencing and annotation.</title>
        <authorList>
            <consortium name="The Broad Institute Genomics Platform"/>
            <consortium name="The Broad Institute Genome Sequencing Center for Infectious Disease"/>
            <person name="Wu L."/>
            <person name="Ma J."/>
        </authorList>
    </citation>
    <scope>NUCLEOTIDE SEQUENCE [LARGE SCALE GENOMIC DNA]</scope>
    <source>
        <strain evidence="5 6">CGMCC 1.12689</strain>
    </source>
</reference>
<dbReference type="InterPro" id="IPR029016">
    <property type="entry name" value="GAF-like_dom_sf"/>
</dbReference>
<organism evidence="5 6">
    <name type="scientific">Halorubrum laminariae</name>
    <dbReference type="NCBI Taxonomy" id="1433523"/>
    <lineage>
        <taxon>Archaea</taxon>
        <taxon>Methanobacteriati</taxon>
        <taxon>Methanobacteriota</taxon>
        <taxon>Stenosarchaea group</taxon>
        <taxon>Halobacteria</taxon>
        <taxon>Halobacteriales</taxon>
        <taxon>Haloferacaceae</taxon>
        <taxon>Halorubrum</taxon>
    </lineage>
</organism>
<name>A0ABD6C3S2_9EURY</name>
<dbReference type="SUPFAM" id="SSF46785">
    <property type="entry name" value="Winged helix' DNA-binding domain"/>
    <property type="match status" value="1"/>
</dbReference>
<keyword evidence="2" id="KW-0238">DNA-binding</keyword>
<dbReference type="InterPro" id="IPR036388">
    <property type="entry name" value="WH-like_DNA-bd_sf"/>
</dbReference>
<dbReference type="InterPro" id="IPR014757">
    <property type="entry name" value="Tscrpt_reg_IclR_C"/>
</dbReference>
<dbReference type="GO" id="GO:0003677">
    <property type="term" value="F:DNA binding"/>
    <property type="evidence" value="ECO:0007669"/>
    <property type="project" value="UniProtKB-KW"/>
</dbReference>
<protein>
    <submittedName>
        <fullName evidence="5">IclR family transcriptional regulator</fullName>
    </submittedName>
</protein>
<evidence type="ECO:0000256" key="1">
    <source>
        <dbReference type="ARBA" id="ARBA00023015"/>
    </source>
</evidence>
<dbReference type="SUPFAM" id="SSF55781">
    <property type="entry name" value="GAF domain-like"/>
    <property type="match status" value="1"/>
</dbReference>
<proteinExistence type="predicted"/>
<dbReference type="InterPro" id="IPR050707">
    <property type="entry name" value="HTH_MetabolicPath_Reg"/>
</dbReference>
<accession>A0ABD6C3S2</accession>
<dbReference type="InterPro" id="IPR036390">
    <property type="entry name" value="WH_DNA-bd_sf"/>
</dbReference>
<dbReference type="PROSITE" id="PS51078">
    <property type="entry name" value="ICLR_ED"/>
    <property type="match status" value="1"/>
</dbReference>
<dbReference type="Gene3D" id="3.30.450.40">
    <property type="match status" value="1"/>
</dbReference>
<dbReference type="GO" id="GO:0006355">
    <property type="term" value="P:regulation of DNA-templated transcription"/>
    <property type="evidence" value="ECO:0007669"/>
    <property type="project" value="UniProtKB-ARBA"/>
</dbReference>
<dbReference type="Pfam" id="PF09339">
    <property type="entry name" value="HTH_IclR"/>
    <property type="match status" value="1"/>
</dbReference>
<feature type="domain" description="IclR-ED" evidence="4">
    <location>
        <begin position="71"/>
        <end position="256"/>
    </location>
</feature>
<evidence type="ECO:0000259" key="4">
    <source>
        <dbReference type="PROSITE" id="PS51078"/>
    </source>
</evidence>
<dbReference type="InterPro" id="IPR005471">
    <property type="entry name" value="Tscrpt_reg_IclR_N"/>
</dbReference>
<dbReference type="Pfam" id="PF01614">
    <property type="entry name" value="IclR_C"/>
    <property type="match status" value="1"/>
</dbReference>
<comment type="caution">
    <text evidence="5">The sequence shown here is derived from an EMBL/GenBank/DDBJ whole genome shotgun (WGS) entry which is preliminary data.</text>
</comment>
<sequence>MDDEANRPIKALLTMDDIVTALQKDGERGVTAIAETIDRPASIVHDYLSTLQQLGYVVQNEDNGAYELSFRYLELGGSVRDDVTLYNVAKPEVNALAEKTSSEFVTLSVEQNGMCVALDVVQNDLSISYDFTDGTHFHMHASAVGKAFLAQYSDNRVTEILDRHGMPAHTENTVTERDELEERFERIRESGVSFDHEEYRMGMASVSTVIKDSTGGVLGGLSITGPAHRLREPDVEEEFRKELLSARNIIELNYSSSDGTS</sequence>
<dbReference type="EMBL" id="JBHUDB010000023">
    <property type="protein sequence ID" value="MFD1572082.1"/>
    <property type="molecule type" value="Genomic_DNA"/>
</dbReference>
<dbReference type="RefSeq" id="WP_256419447.1">
    <property type="nucleotide sequence ID" value="NZ_JANHDL010000021.1"/>
</dbReference>
<keyword evidence="3" id="KW-0804">Transcription</keyword>
<evidence type="ECO:0000313" key="6">
    <source>
        <dbReference type="Proteomes" id="UP001597185"/>
    </source>
</evidence>
<dbReference type="Proteomes" id="UP001597185">
    <property type="component" value="Unassembled WGS sequence"/>
</dbReference>
<dbReference type="Gene3D" id="1.10.10.10">
    <property type="entry name" value="Winged helix-like DNA-binding domain superfamily/Winged helix DNA-binding domain"/>
    <property type="match status" value="1"/>
</dbReference>
<evidence type="ECO:0000256" key="3">
    <source>
        <dbReference type="ARBA" id="ARBA00023163"/>
    </source>
</evidence>
<dbReference type="PANTHER" id="PTHR30136:SF35">
    <property type="entry name" value="HTH-TYPE TRANSCRIPTIONAL REGULATOR RV1719"/>
    <property type="match status" value="1"/>
</dbReference>
<keyword evidence="6" id="KW-1185">Reference proteome</keyword>
<gene>
    <name evidence="5" type="ORF">ACFR9T_16110</name>
</gene>
<dbReference type="AlphaFoldDB" id="A0ABD6C3S2"/>
<dbReference type="SMART" id="SM00346">
    <property type="entry name" value="HTH_ICLR"/>
    <property type="match status" value="1"/>
</dbReference>
<evidence type="ECO:0000313" key="5">
    <source>
        <dbReference type="EMBL" id="MFD1572082.1"/>
    </source>
</evidence>